<keyword evidence="4" id="KW-0326">Glycosidase</keyword>
<comment type="caution">
    <text evidence="8">The sequence shown here is derived from an EMBL/GenBank/DDBJ whole genome shotgun (WGS) entry which is preliminary data.</text>
</comment>
<dbReference type="PANTHER" id="PTHR11069:SF23">
    <property type="entry name" value="LYSOSOMAL ACID GLUCOSYLCERAMIDASE"/>
    <property type="match status" value="1"/>
</dbReference>
<keyword evidence="2 5" id="KW-0732">Signal</keyword>
<dbReference type="OrthoDB" id="2160638at2759"/>
<dbReference type="PRINTS" id="PR00843">
    <property type="entry name" value="GLHYDRLASE30"/>
</dbReference>
<evidence type="ECO:0000256" key="4">
    <source>
        <dbReference type="RuleBase" id="RU361188"/>
    </source>
</evidence>
<organism evidence="8 9">
    <name type="scientific">Myriangium duriaei CBS 260.36</name>
    <dbReference type="NCBI Taxonomy" id="1168546"/>
    <lineage>
        <taxon>Eukaryota</taxon>
        <taxon>Fungi</taxon>
        <taxon>Dikarya</taxon>
        <taxon>Ascomycota</taxon>
        <taxon>Pezizomycotina</taxon>
        <taxon>Dothideomycetes</taxon>
        <taxon>Dothideomycetidae</taxon>
        <taxon>Myriangiales</taxon>
        <taxon>Myriangiaceae</taxon>
        <taxon>Myriangium</taxon>
    </lineage>
</organism>
<evidence type="ECO:0000259" key="6">
    <source>
        <dbReference type="Pfam" id="PF02055"/>
    </source>
</evidence>
<dbReference type="AlphaFoldDB" id="A0A9P4J906"/>
<keyword evidence="3 4" id="KW-0378">Hydrolase</keyword>
<dbReference type="Gene3D" id="3.20.20.80">
    <property type="entry name" value="Glycosidases"/>
    <property type="match status" value="1"/>
</dbReference>
<dbReference type="InterPro" id="IPR013780">
    <property type="entry name" value="Glyco_hydro_b"/>
</dbReference>
<dbReference type="GO" id="GO:0016020">
    <property type="term" value="C:membrane"/>
    <property type="evidence" value="ECO:0007669"/>
    <property type="project" value="GOC"/>
</dbReference>
<feature type="chain" id="PRO_5040105250" evidence="5">
    <location>
        <begin position="19"/>
        <end position="487"/>
    </location>
</feature>
<gene>
    <name evidence="8" type="ORF">K461DRAFT_319069</name>
</gene>
<dbReference type="EMBL" id="ML996083">
    <property type="protein sequence ID" value="KAF2154519.1"/>
    <property type="molecule type" value="Genomic_DNA"/>
</dbReference>
<proteinExistence type="inferred from homology"/>
<dbReference type="Pfam" id="PF17189">
    <property type="entry name" value="Glyco_hydro_30C"/>
    <property type="match status" value="1"/>
</dbReference>
<name>A0A9P4J906_9PEZI</name>
<comment type="similarity">
    <text evidence="1 4">Belongs to the glycosyl hydrolase 30 family.</text>
</comment>
<feature type="domain" description="Glycosyl hydrolase family 30 beta sandwich" evidence="7">
    <location>
        <begin position="430"/>
        <end position="482"/>
    </location>
</feature>
<evidence type="ECO:0000256" key="1">
    <source>
        <dbReference type="ARBA" id="ARBA00005382"/>
    </source>
</evidence>
<dbReference type="InterPro" id="IPR017853">
    <property type="entry name" value="GH"/>
</dbReference>
<dbReference type="Proteomes" id="UP000799439">
    <property type="component" value="Unassembled WGS sequence"/>
</dbReference>
<dbReference type="Pfam" id="PF02055">
    <property type="entry name" value="Glyco_hydro_30"/>
    <property type="match status" value="1"/>
</dbReference>
<dbReference type="InterPro" id="IPR033452">
    <property type="entry name" value="GH30_C"/>
</dbReference>
<dbReference type="InterPro" id="IPR001139">
    <property type="entry name" value="Glyco_hydro_30"/>
</dbReference>
<evidence type="ECO:0000256" key="3">
    <source>
        <dbReference type="ARBA" id="ARBA00022801"/>
    </source>
</evidence>
<evidence type="ECO:0000313" key="8">
    <source>
        <dbReference type="EMBL" id="KAF2154519.1"/>
    </source>
</evidence>
<evidence type="ECO:0000313" key="9">
    <source>
        <dbReference type="Proteomes" id="UP000799439"/>
    </source>
</evidence>
<feature type="signal peptide" evidence="5">
    <location>
        <begin position="1"/>
        <end position="18"/>
    </location>
</feature>
<sequence>MTPFIISLICVLSSVAQASPLIQRRQSGAQAFASNRDLSLKLSPIDAPVRTSTQPSSDGHWVLNVDDTPSGYKQTVRGFGGSVTDATVTVINALRSDQRSQLLNELLTSAGANFAFLRHNIGASDLASPPAYTYDDSNGQADPQLNNFGLGDSGVALAKILAEMKRIKPSATILGSSWSAPGWMKQSGRLTGTTDGNSLVSDYYSAFADYFVKYLQAFGSYGATVDAITIQNEPLNNQGNGMITMLMQPDEAATVTNQYVGPALRKAGLNTAIWAYDHNTDRPDYPQKVMQEAGDYVEATAWHCYANPLDWSVITNFHNQFPNKANHMTECWTSPQTSWYQSSSSTVGPLQNWAETSAMWTLGTWTQQSDGSFGPYIPGGCNTCRGLFVVDKSSGTYQYTIDYYMLAQYSKFIPAGAKVLSGTGSYTYGDSTGIQSVATINPDGTKTVVIQSTLNSDVEIALECTSGAYWVGKVPQNTVVTWILPSS</sequence>
<dbReference type="GO" id="GO:0004348">
    <property type="term" value="F:glucosylceramidase activity"/>
    <property type="evidence" value="ECO:0007669"/>
    <property type="project" value="InterPro"/>
</dbReference>
<keyword evidence="9" id="KW-1185">Reference proteome</keyword>
<dbReference type="InterPro" id="IPR033453">
    <property type="entry name" value="Glyco_hydro_30_TIM-barrel"/>
</dbReference>
<dbReference type="GO" id="GO:0006680">
    <property type="term" value="P:glucosylceramide catabolic process"/>
    <property type="evidence" value="ECO:0007669"/>
    <property type="project" value="TreeGrafter"/>
</dbReference>
<accession>A0A9P4J906</accession>
<reference evidence="8" key="1">
    <citation type="journal article" date="2020" name="Stud. Mycol.">
        <title>101 Dothideomycetes genomes: a test case for predicting lifestyles and emergence of pathogens.</title>
        <authorList>
            <person name="Haridas S."/>
            <person name="Albert R."/>
            <person name="Binder M."/>
            <person name="Bloem J."/>
            <person name="Labutti K."/>
            <person name="Salamov A."/>
            <person name="Andreopoulos B."/>
            <person name="Baker S."/>
            <person name="Barry K."/>
            <person name="Bills G."/>
            <person name="Bluhm B."/>
            <person name="Cannon C."/>
            <person name="Castanera R."/>
            <person name="Culley D."/>
            <person name="Daum C."/>
            <person name="Ezra D."/>
            <person name="Gonzalez J."/>
            <person name="Henrissat B."/>
            <person name="Kuo A."/>
            <person name="Liang C."/>
            <person name="Lipzen A."/>
            <person name="Lutzoni F."/>
            <person name="Magnuson J."/>
            <person name="Mondo S."/>
            <person name="Nolan M."/>
            <person name="Ohm R."/>
            <person name="Pangilinan J."/>
            <person name="Park H.-J."/>
            <person name="Ramirez L."/>
            <person name="Alfaro M."/>
            <person name="Sun H."/>
            <person name="Tritt A."/>
            <person name="Yoshinaga Y."/>
            <person name="Zwiers L.-H."/>
            <person name="Turgeon B."/>
            <person name="Goodwin S."/>
            <person name="Spatafora J."/>
            <person name="Crous P."/>
            <person name="Grigoriev I."/>
        </authorList>
    </citation>
    <scope>NUCLEOTIDE SEQUENCE</scope>
    <source>
        <strain evidence="8">CBS 260.36</strain>
    </source>
</reference>
<evidence type="ECO:0000259" key="7">
    <source>
        <dbReference type="Pfam" id="PF17189"/>
    </source>
</evidence>
<dbReference type="PANTHER" id="PTHR11069">
    <property type="entry name" value="GLUCOSYLCERAMIDASE"/>
    <property type="match status" value="1"/>
</dbReference>
<dbReference type="SUPFAM" id="SSF51445">
    <property type="entry name" value="(Trans)glycosidases"/>
    <property type="match status" value="1"/>
</dbReference>
<evidence type="ECO:0000256" key="2">
    <source>
        <dbReference type="ARBA" id="ARBA00022729"/>
    </source>
</evidence>
<evidence type="ECO:0000256" key="5">
    <source>
        <dbReference type="SAM" id="SignalP"/>
    </source>
</evidence>
<protein>
    <submittedName>
        <fullName evidence="8">Glycoside hydrolase family 30 protein</fullName>
    </submittedName>
</protein>
<feature type="domain" description="Glycosyl hydrolase family 30 TIM-barrel" evidence="6">
    <location>
        <begin position="76"/>
        <end position="331"/>
    </location>
</feature>
<dbReference type="Gene3D" id="2.60.40.1180">
    <property type="entry name" value="Golgi alpha-mannosidase II"/>
    <property type="match status" value="1"/>
</dbReference>